<dbReference type="KEGG" id="trb:HB776_14265"/>
<protein>
    <submittedName>
        <fullName evidence="2">Uncharacterized protein</fullName>
    </submittedName>
</protein>
<dbReference type="EMBL" id="CP050292">
    <property type="protein sequence ID" value="QND72259.1"/>
    <property type="molecule type" value="Genomic_DNA"/>
</dbReference>
<evidence type="ECO:0000313" key="2">
    <source>
        <dbReference type="EMBL" id="QND72259.1"/>
    </source>
</evidence>
<reference evidence="3" key="1">
    <citation type="journal article" date="2020" name="Mol. Plant Microbe">
        <title>Rhizobial microsymbionts of the narrowly endemic Oxytropis species growing in Kamchatka are characterized by significant genetic diversity and possess a set of genes that are associated with T3SS and T6SS secretion systems and can affect the development of symbiosis.</title>
        <authorList>
            <person name="Safronova V."/>
            <person name="Guro P."/>
            <person name="Sazanova A."/>
            <person name="Kuznetsova I."/>
            <person name="Belimov A."/>
            <person name="Yakubov V."/>
            <person name="Chirak E."/>
            <person name="Afonin A."/>
            <person name="Gogolev Y."/>
            <person name="Andronov E."/>
            <person name="Tikhonovich I."/>
        </authorList>
    </citation>
    <scope>NUCLEOTIDE SEQUENCE [LARGE SCALE GENOMIC DNA]</scope>
    <source>
        <strain evidence="3">581</strain>
    </source>
</reference>
<dbReference type="RefSeq" id="WP_184518729.1">
    <property type="nucleotide sequence ID" value="NZ_CP050292.1"/>
</dbReference>
<accession>A0A7G6TZS7</accession>
<gene>
    <name evidence="2" type="ORF">HB776_14265</name>
</gene>
<evidence type="ECO:0000313" key="3">
    <source>
        <dbReference type="Proteomes" id="UP000515291"/>
    </source>
</evidence>
<dbReference type="AlphaFoldDB" id="A0A7G6TZS7"/>
<sequence>MSIDRLRGIFSAVALLATVTLAASPARADRCDDLARQLKSQIDGLSVGRTAANVIYLSHPAAKQLRLGCASRNFSNELYAASATRKPAPAFTDLVASAAAVIFTIPKPDTVKGTTRCLGRMGIFRGDDVKLRYRRLDLRCTRNKTSANITISRGKDE</sequence>
<organism evidence="2 3">
    <name type="scientific">Tardiphaga robiniae</name>
    <dbReference type="NCBI Taxonomy" id="943830"/>
    <lineage>
        <taxon>Bacteria</taxon>
        <taxon>Pseudomonadati</taxon>
        <taxon>Pseudomonadota</taxon>
        <taxon>Alphaproteobacteria</taxon>
        <taxon>Hyphomicrobiales</taxon>
        <taxon>Nitrobacteraceae</taxon>
        <taxon>Tardiphaga</taxon>
    </lineage>
</organism>
<proteinExistence type="predicted"/>
<feature type="chain" id="PRO_5028944974" evidence="1">
    <location>
        <begin position="29"/>
        <end position="157"/>
    </location>
</feature>
<evidence type="ECO:0000256" key="1">
    <source>
        <dbReference type="SAM" id="SignalP"/>
    </source>
</evidence>
<dbReference type="Proteomes" id="UP000515291">
    <property type="component" value="Chromosome"/>
</dbReference>
<keyword evidence="1" id="KW-0732">Signal</keyword>
<feature type="signal peptide" evidence="1">
    <location>
        <begin position="1"/>
        <end position="28"/>
    </location>
</feature>
<name>A0A7G6TZS7_9BRAD</name>